<keyword evidence="4" id="KW-1185">Reference proteome</keyword>
<dbReference type="EMBL" id="VDEP01000406">
    <property type="protein sequence ID" value="KAA1088410.1"/>
    <property type="molecule type" value="Genomic_DNA"/>
</dbReference>
<feature type="region of interest" description="Disordered" evidence="1">
    <location>
        <begin position="113"/>
        <end position="133"/>
    </location>
</feature>
<evidence type="ECO:0000313" key="3">
    <source>
        <dbReference type="EMBL" id="KAA1105399.1"/>
    </source>
</evidence>
<dbReference type="EMBL" id="VSWC01000040">
    <property type="protein sequence ID" value="KAA1105399.1"/>
    <property type="molecule type" value="Genomic_DNA"/>
</dbReference>
<comment type="caution">
    <text evidence="2">The sequence shown here is derived from an EMBL/GenBank/DDBJ whole genome shotgun (WGS) entry which is preliminary data.</text>
</comment>
<dbReference type="OrthoDB" id="10374535at2759"/>
<evidence type="ECO:0000313" key="5">
    <source>
        <dbReference type="Proteomes" id="UP000325313"/>
    </source>
</evidence>
<dbReference type="AlphaFoldDB" id="A0A5B0NJQ9"/>
<dbReference type="Proteomes" id="UP000324748">
    <property type="component" value="Unassembled WGS sequence"/>
</dbReference>
<accession>A0A5B0NJQ9</accession>
<sequence>MIPNSMQMIRSVGASAPSLPTPIHCFTIPGQTREDADAFFTAMRATVYWNSKCSRSNLKVLSVAPSGKWGRVNPGPTRDPRGYEAGSGRSLGNVDLTRTDPACSQVGFGQVLQTSGQPRVDPKTRLGSRGPRVRTQGRVRIRDNYRPKC</sequence>
<name>A0A5B0NJQ9_PUCGR</name>
<feature type="region of interest" description="Disordered" evidence="1">
    <location>
        <begin position="65"/>
        <end position="96"/>
    </location>
</feature>
<evidence type="ECO:0000256" key="1">
    <source>
        <dbReference type="SAM" id="MobiDB-lite"/>
    </source>
</evidence>
<evidence type="ECO:0000313" key="2">
    <source>
        <dbReference type="EMBL" id="KAA1088410.1"/>
    </source>
</evidence>
<proteinExistence type="predicted"/>
<protein>
    <submittedName>
        <fullName evidence="2">Uncharacterized protein</fullName>
    </submittedName>
</protein>
<reference evidence="4 5" key="1">
    <citation type="submission" date="2019-05" db="EMBL/GenBank/DDBJ databases">
        <title>Emergence of the Ug99 lineage of the wheat stem rust pathogen through somatic hybridization.</title>
        <authorList>
            <person name="Li F."/>
            <person name="Upadhyaya N.M."/>
            <person name="Sperschneider J."/>
            <person name="Matny O."/>
            <person name="Nguyen-Phuc H."/>
            <person name="Mago R."/>
            <person name="Raley C."/>
            <person name="Miller M.E."/>
            <person name="Silverstein K.A.T."/>
            <person name="Henningsen E."/>
            <person name="Hirsch C.D."/>
            <person name="Visser B."/>
            <person name="Pretorius Z.A."/>
            <person name="Steffenson B.J."/>
            <person name="Schwessinger B."/>
            <person name="Dodds P.N."/>
            <person name="Figueroa M."/>
        </authorList>
    </citation>
    <scope>NUCLEOTIDE SEQUENCE [LARGE SCALE GENOMIC DNA]</scope>
    <source>
        <strain evidence="3">21-0</strain>
        <strain evidence="2 5">Ug99</strain>
    </source>
</reference>
<gene>
    <name evidence="3" type="ORF">PGT21_006043</name>
    <name evidence="2" type="ORF">PGTUg99_025903</name>
</gene>
<organism evidence="2 5">
    <name type="scientific">Puccinia graminis f. sp. tritici</name>
    <dbReference type="NCBI Taxonomy" id="56615"/>
    <lineage>
        <taxon>Eukaryota</taxon>
        <taxon>Fungi</taxon>
        <taxon>Dikarya</taxon>
        <taxon>Basidiomycota</taxon>
        <taxon>Pucciniomycotina</taxon>
        <taxon>Pucciniomycetes</taxon>
        <taxon>Pucciniales</taxon>
        <taxon>Pucciniaceae</taxon>
        <taxon>Puccinia</taxon>
    </lineage>
</organism>
<dbReference type="Proteomes" id="UP000325313">
    <property type="component" value="Unassembled WGS sequence"/>
</dbReference>
<evidence type="ECO:0000313" key="4">
    <source>
        <dbReference type="Proteomes" id="UP000324748"/>
    </source>
</evidence>